<dbReference type="Pfam" id="PF00931">
    <property type="entry name" value="NB-ARC"/>
    <property type="match status" value="1"/>
</dbReference>
<keyword evidence="3" id="KW-0963">Cytoplasm</keyword>
<dbReference type="Pfam" id="PF13374">
    <property type="entry name" value="TPR_10"/>
    <property type="match status" value="2"/>
</dbReference>
<evidence type="ECO:0000256" key="3">
    <source>
        <dbReference type="ARBA" id="ARBA00022490"/>
    </source>
</evidence>
<keyword evidence="9" id="KW-0206">Cytoskeleton</keyword>
<comment type="subcellular location">
    <subcellularLocation>
        <location evidence="1">Cytoplasm</location>
        <location evidence="1">Cytoskeleton</location>
    </subcellularLocation>
</comment>
<protein>
    <submittedName>
        <fullName evidence="12">Tetratricopeptide repeat protein</fullName>
    </submittedName>
</protein>
<feature type="repeat" description="TPR" evidence="10">
    <location>
        <begin position="423"/>
        <end position="456"/>
    </location>
</feature>
<keyword evidence="13" id="KW-1185">Reference proteome</keyword>
<dbReference type="SUPFAM" id="SSF52540">
    <property type="entry name" value="P-loop containing nucleoside triphosphate hydrolases"/>
    <property type="match status" value="1"/>
</dbReference>
<keyword evidence="7" id="KW-0175">Coiled coil</keyword>
<evidence type="ECO:0000259" key="11">
    <source>
        <dbReference type="Pfam" id="PF00931"/>
    </source>
</evidence>
<gene>
    <name evidence="12" type="ORF">IXB28_10445</name>
</gene>
<reference evidence="12 13" key="1">
    <citation type="journal article" date="2021" name="Mar. Drugs">
        <title>Genome Reduction and Secondary Metabolism of the Marine Sponge-Associated Cyanobacterium Leptothoe.</title>
        <authorList>
            <person name="Konstantinou D."/>
            <person name="Popin R.V."/>
            <person name="Fewer D.P."/>
            <person name="Sivonen K."/>
            <person name="Gkelis S."/>
        </authorList>
    </citation>
    <scope>NUCLEOTIDE SEQUENCE [LARGE SCALE GENOMIC DNA]</scope>
    <source>
        <strain evidence="12 13">TAU-MAC 1615</strain>
    </source>
</reference>
<dbReference type="PRINTS" id="PR00381">
    <property type="entry name" value="KINESINLIGHT"/>
</dbReference>
<dbReference type="SMART" id="SM00028">
    <property type="entry name" value="TPR"/>
    <property type="match status" value="3"/>
</dbReference>
<dbReference type="EMBL" id="JADOER010000009">
    <property type="protein sequence ID" value="MBT9312625.1"/>
    <property type="molecule type" value="Genomic_DNA"/>
</dbReference>
<evidence type="ECO:0000256" key="6">
    <source>
        <dbReference type="ARBA" id="ARBA00022803"/>
    </source>
</evidence>
<dbReference type="InterPro" id="IPR027417">
    <property type="entry name" value="P-loop_NTPase"/>
</dbReference>
<evidence type="ECO:0000256" key="9">
    <source>
        <dbReference type="ARBA" id="ARBA00023212"/>
    </source>
</evidence>
<dbReference type="PANTHER" id="PTHR45783:SF3">
    <property type="entry name" value="KINESIN LIGHT CHAIN"/>
    <property type="match status" value="1"/>
</dbReference>
<dbReference type="SUPFAM" id="SSF48452">
    <property type="entry name" value="TPR-like"/>
    <property type="match status" value="1"/>
</dbReference>
<proteinExistence type="inferred from homology"/>
<evidence type="ECO:0000256" key="7">
    <source>
        <dbReference type="ARBA" id="ARBA00023054"/>
    </source>
</evidence>
<comment type="similarity">
    <text evidence="2">Belongs to the kinesin light chain family.</text>
</comment>
<feature type="repeat" description="TPR" evidence="10">
    <location>
        <begin position="465"/>
        <end position="498"/>
    </location>
</feature>
<evidence type="ECO:0000256" key="10">
    <source>
        <dbReference type="PROSITE-ProRule" id="PRU00339"/>
    </source>
</evidence>
<evidence type="ECO:0000313" key="12">
    <source>
        <dbReference type="EMBL" id="MBT9312625.1"/>
    </source>
</evidence>
<dbReference type="Proteomes" id="UP001196661">
    <property type="component" value="Unassembled WGS sequence"/>
</dbReference>
<name>A0ABS5Y6N7_9CYAN</name>
<accession>A0ABS5Y6N7</accession>
<keyword evidence="4" id="KW-0493">Microtubule</keyword>
<evidence type="ECO:0000256" key="4">
    <source>
        <dbReference type="ARBA" id="ARBA00022701"/>
    </source>
</evidence>
<sequence length="591" mass="66330">MGRQNELDDLGKKLNNSDQVAITAVSGMGGIGKTALAQQYVRTAKEQYPGGRWYFKVKEQNLATLLVSAVKTKFDWQLPDGITDGAAQAKWCYDRWCETFPGPRLLLLDDVQAYGDVKDCLPVDQTSFRVLMTSRQRFGRPVDRLDLGVLPLDEAMDLLTRLMDDGDRVRRQQTEAEALCKWVGRLPLGVELIARYLALHPNVSFAKLLERLERKRLDAKAMRTLPEEIAYEYSIEAAFELSWQDLTPGTKTLMGLLAVFAAAPIPQGLIEGALPEWDEEDLEDGLDGELVRRNLLQGDNDGSYQLHQLIREFTVSKLETELSDQTSTLQKGVAVAVTNFASAIEPMVRKYDLPKVGLGLPHMALVATGLNHVLADDDNPGWVFTGLARFYQSQSLWPEAERWYKGRLEMTEERFGFDHPDTATSLNNLAGLYESMGRYSEAEPLYARSLEISEAQLGPDHPSTATSLNNLAGLYESMGRYSEAEPLYARSLEIREAQLGPDHPSTAISLHNFAYFYGQMERYGDAEKMFVRAVTIAQTVLGQDHPHTKIFFKNFVGLLQKVIETNQTQQLSDHPLTQSILKNLLSNDSEQ</sequence>
<dbReference type="Pfam" id="PF13424">
    <property type="entry name" value="TPR_12"/>
    <property type="match status" value="1"/>
</dbReference>
<dbReference type="PROSITE" id="PS50005">
    <property type="entry name" value="TPR"/>
    <property type="match status" value="2"/>
</dbReference>
<dbReference type="InterPro" id="IPR002182">
    <property type="entry name" value="NB-ARC"/>
</dbReference>
<dbReference type="PANTHER" id="PTHR45783">
    <property type="entry name" value="KINESIN LIGHT CHAIN"/>
    <property type="match status" value="1"/>
</dbReference>
<evidence type="ECO:0000256" key="5">
    <source>
        <dbReference type="ARBA" id="ARBA00022737"/>
    </source>
</evidence>
<keyword evidence="6 10" id="KW-0802">TPR repeat</keyword>
<keyword evidence="8" id="KW-0505">Motor protein</keyword>
<dbReference type="InterPro" id="IPR011990">
    <property type="entry name" value="TPR-like_helical_dom_sf"/>
</dbReference>
<evidence type="ECO:0000313" key="13">
    <source>
        <dbReference type="Proteomes" id="UP001196661"/>
    </source>
</evidence>
<dbReference type="InterPro" id="IPR002151">
    <property type="entry name" value="Kinesin_light"/>
</dbReference>
<comment type="caution">
    <text evidence="12">The sequence shown here is derived from an EMBL/GenBank/DDBJ whole genome shotgun (WGS) entry which is preliminary data.</text>
</comment>
<dbReference type="Gene3D" id="3.40.50.300">
    <property type="entry name" value="P-loop containing nucleotide triphosphate hydrolases"/>
    <property type="match status" value="1"/>
</dbReference>
<evidence type="ECO:0000256" key="8">
    <source>
        <dbReference type="ARBA" id="ARBA00023175"/>
    </source>
</evidence>
<evidence type="ECO:0000256" key="1">
    <source>
        <dbReference type="ARBA" id="ARBA00004245"/>
    </source>
</evidence>
<keyword evidence="5" id="KW-0677">Repeat</keyword>
<dbReference type="RefSeq" id="WP_215618518.1">
    <property type="nucleotide sequence ID" value="NZ_JADOER010000009.1"/>
</dbReference>
<dbReference type="Gene3D" id="1.25.40.10">
    <property type="entry name" value="Tetratricopeptide repeat domain"/>
    <property type="match status" value="1"/>
</dbReference>
<feature type="domain" description="NB-ARC" evidence="11">
    <location>
        <begin position="4"/>
        <end position="137"/>
    </location>
</feature>
<evidence type="ECO:0000256" key="2">
    <source>
        <dbReference type="ARBA" id="ARBA00009622"/>
    </source>
</evidence>
<dbReference type="InterPro" id="IPR019734">
    <property type="entry name" value="TPR_rpt"/>
</dbReference>
<organism evidence="12 13">
    <name type="scientific">Leptothoe kymatousa TAU-MAC 1615</name>
    <dbReference type="NCBI Taxonomy" id="2364775"/>
    <lineage>
        <taxon>Bacteria</taxon>
        <taxon>Bacillati</taxon>
        <taxon>Cyanobacteriota</taxon>
        <taxon>Cyanophyceae</taxon>
        <taxon>Nodosilineales</taxon>
        <taxon>Cymatolegaceae</taxon>
        <taxon>Leptothoe</taxon>
        <taxon>Leptothoe kymatousa</taxon>
    </lineage>
</organism>